<protein>
    <submittedName>
        <fullName evidence="1">Uncharacterized protein</fullName>
    </submittedName>
</protein>
<proteinExistence type="predicted"/>
<dbReference type="EMBL" id="DSQF01000008">
    <property type="protein sequence ID" value="HGZ42600.1"/>
    <property type="molecule type" value="Genomic_DNA"/>
</dbReference>
<comment type="caution">
    <text evidence="1">The sequence shown here is derived from an EMBL/GenBank/DDBJ whole genome shotgun (WGS) entry which is preliminary data.</text>
</comment>
<accession>A0A832MKM8</accession>
<dbReference type="AlphaFoldDB" id="A0A832MKM8"/>
<organism evidence="1">
    <name type="scientific">Eiseniibacteriota bacterium</name>
    <dbReference type="NCBI Taxonomy" id="2212470"/>
    <lineage>
        <taxon>Bacteria</taxon>
        <taxon>Candidatus Eiseniibacteriota</taxon>
    </lineage>
</organism>
<sequence length="240" mass="27583">MAKRKHTRRVSTTRYAAIPNQVFLGVPWKTVRPKYERIIEKLKRSYPIAFVIVGRDQNQDADDLLEVIKERLLTSSYAIFDATGGNANVSLEFGFADANDIPRALYLSIHRASKRASKESPIIADLAGKKQNRYAQEEALEKLLRQFCQNHAYTKRFEQFLTTSFRHKSQGDKRRLRSLALKIVHQLDGDGRARRADVVQNLQADPSHYRRTEIDDMILRMHRKGLVESVQGPYSTVTVV</sequence>
<reference evidence="1" key="1">
    <citation type="journal article" date="2020" name="mSystems">
        <title>Genome- and Community-Level Interaction Insights into Carbon Utilization and Element Cycling Functions of Hydrothermarchaeota in Hydrothermal Sediment.</title>
        <authorList>
            <person name="Zhou Z."/>
            <person name="Liu Y."/>
            <person name="Xu W."/>
            <person name="Pan J."/>
            <person name="Luo Z.H."/>
            <person name="Li M."/>
        </authorList>
    </citation>
    <scope>NUCLEOTIDE SEQUENCE [LARGE SCALE GENOMIC DNA]</scope>
    <source>
        <strain evidence="1">SpSt-381</strain>
    </source>
</reference>
<evidence type="ECO:0000313" key="1">
    <source>
        <dbReference type="EMBL" id="HGZ42600.1"/>
    </source>
</evidence>
<name>A0A832MKM8_UNCEI</name>
<gene>
    <name evidence="1" type="ORF">ENR23_04095</name>
</gene>